<sequence length="181" mass="20644">MFEIGKRWDQEVYRGEDVNSTTTNGNLTTSREAVILGLVSLTSYTVVPLVCKLPVVYRAIRRNMATSFGREGDKRTRLYESSLRSSKALSKAIFPAKFHHRFNHRNRTILSETYSNNNETWGARFLHSSGFLHRRSCLEIKKSESYIHEATGNKLRGTGEPFHLSSARCYQSSGPNHCLEL</sequence>
<dbReference type="Proteomes" id="UP001163846">
    <property type="component" value="Unassembled WGS sequence"/>
</dbReference>
<evidence type="ECO:0000313" key="3">
    <source>
        <dbReference type="Proteomes" id="UP001163846"/>
    </source>
</evidence>
<evidence type="ECO:0000313" key="2">
    <source>
        <dbReference type="EMBL" id="KAJ3839350.1"/>
    </source>
</evidence>
<dbReference type="AlphaFoldDB" id="A0AA38PAY7"/>
<dbReference type="EMBL" id="MU806133">
    <property type="protein sequence ID" value="KAJ3839350.1"/>
    <property type="molecule type" value="Genomic_DNA"/>
</dbReference>
<keyword evidence="1" id="KW-0812">Transmembrane</keyword>
<evidence type="ECO:0000256" key="1">
    <source>
        <dbReference type="SAM" id="Phobius"/>
    </source>
</evidence>
<name>A0AA38PAY7_9AGAR</name>
<keyword evidence="1" id="KW-0472">Membrane</keyword>
<feature type="transmembrane region" description="Helical" evidence="1">
    <location>
        <begin position="33"/>
        <end position="55"/>
    </location>
</feature>
<gene>
    <name evidence="2" type="ORF">F5878DRAFT_124461</name>
</gene>
<comment type="caution">
    <text evidence="2">The sequence shown here is derived from an EMBL/GenBank/DDBJ whole genome shotgun (WGS) entry which is preliminary data.</text>
</comment>
<proteinExistence type="predicted"/>
<accession>A0AA38PAY7</accession>
<reference evidence="2" key="1">
    <citation type="submission" date="2022-08" db="EMBL/GenBank/DDBJ databases">
        <authorList>
            <consortium name="DOE Joint Genome Institute"/>
            <person name="Min B."/>
            <person name="Riley R."/>
            <person name="Sierra-Patev S."/>
            <person name="Naranjo-Ortiz M."/>
            <person name="Looney B."/>
            <person name="Konkel Z."/>
            <person name="Slot J.C."/>
            <person name="Sakamoto Y."/>
            <person name="Steenwyk J.L."/>
            <person name="Rokas A."/>
            <person name="Carro J."/>
            <person name="Camarero S."/>
            <person name="Ferreira P."/>
            <person name="Molpeceres G."/>
            <person name="Ruiz-Duenas F.J."/>
            <person name="Serrano A."/>
            <person name="Henrissat B."/>
            <person name="Drula E."/>
            <person name="Hughes K.W."/>
            <person name="Mata J.L."/>
            <person name="Ishikawa N.K."/>
            <person name="Vargas-Isla R."/>
            <person name="Ushijima S."/>
            <person name="Smith C.A."/>
            <person name="Ahrendt S."/>
            <person name="Andreopoulos W."/>
            <person name="He G."/>
            <person name="Labutti K."/>
            <person name="Lipzen A."/>
            <person name="Ng V."/>
            <person name="Sandor L."/>
            <person name="Barry K."/>
            <person name="Martinez A.T."/>
            <person name="Xiao Y."/>
            <person name="Gibbons J.G."/>
            <person name="Terashima K."/>
            <person name="Hibbett D.S."/>
            <person name="Grigoriev I.V."/>
        </authorList>
    </citation>
    <scope>NUCLEOTIDE SEQUENCE</scope>
    <source>
        <strain evidence="2">TFB9207</strain>
    </source>
</reference>
<organism evidence="2 3">
    <name type="scientific">Lentinula raphanica</name>
    <dbReference type="NCBI Taxonomy" id="153919"/>
    <lineage>
        <taxon>Eukaryota</taxon>
        <taxon>Fungi</taxon>
        <taxon>Dikarya</taxon>
        <taxon>Basidiomycota</taxon>
        <taxon>Agaricomycotina</taxon>
        <taxon>Agaricomycetes</taxon>
        <taxon>Agaricomycetidae</taxon>
        <taxon>Agaricales</taxon>
        <taxon>Marasmiineae</taxon>
        <taxon>Omphalotaceae</taxon>
        <taxon>Lentinula</taxon>
    </lineage>
</organism>
<keyword evidence="1" id="KW-1133">Transmembrane helix</keyword>
<keyword evidence="3" id="KW-1185">Reference proteome</keyword>
<protein>
    <submittedName>
        <fullName evidence="2">Uncharacterized protein</fullName>
    </submittedName>
</protein>